<feature type="domain" description="Caspase family p20" evidence="4">
    <location>
        <begin position="359"/>
        <end position="488"/>
    </location>
</feature>
<keyword evidence="6" id="KW-1185">Reference proteome</keyword>
<gene>
    <name evidence="5" type="ORF">K1718_22170</name>
</gene>
<dbReference type="Pfam" id="PF00656">
    <property type="entry name" value="Peptidase_C14"/>
    <property type="match status" value="1"/>
</dbReference>
<evidence type="ECO:0000313" key="5">
    <source>
        <dbReference type="EMBL" id="WFE88839.1"/>
    </source>
</evidence>
<dbReference type="Gene3D" id="2.30.30.40">
    <property type="entry name" value="SH3 Domains"/>
    <property type="match status" value="2"/>
</dbReference>
<feature type="signal peptide" evidence="3">
    <location>
        <begin position="1"/>
        <end position="33"/>
    </location>
</feature>
<evidence type="ECO:0000256" key="3">
    <source>
        <dbReference type="SAM" id="SignalP"/>
    </source>
</evidence>
<dbReference type="Gene3D" id="3.40.50.1460">
    <property type="match status" value="1"/>
</dbReference>
<protein>
    <submittedName>
        <fullName evidence="5">Caspase family protein</fullName>
    </submittedName>
</protein>
<keyword evidence="3" id="KW-0732">Signal</keyword>
<dbReference type="PANTHER" id="PTHR22576">
    <property type="entry name" value="MUCOSA ASSOCIATED LYMPHOID TISSUE LYMPHOMA TRANSLOCATION PROTEIN 1/PARACASPASE"/>
    <property type="match status" value="1"/>
</dbReference>
<dbReference type="PROSITE" id="PS50208">
    <property type="entry name" value="CASPASE_P20"/>
    <property type="match status" value="1"/>
</dbReference>
<dbReference type="InterPro" id="IPR001309">
    <property type="entry name" value="Pept_C14_p20"/>
</dbReference>
<dbReference type="Proteomes" id="UP001209803">
    <property type="component" value="Chromosome"/>
</dbReference>
<accession>A0ABY8F391</accession>
<dbReference type="InterPro" id="IPR052039">
    <property type="entry name" value="Caspase-related_regulators"/>
</dbReference>
<dbReference type="Pfam" id="PF08239">
    <property type="entry name" value="SH3_3"/>
    <property type="match status" value="2"/>
</dbReference>
<dbReference type="InterPro" id="IPR003646">
    <property type="entry name" value="SH3-like_bac-type"/>
</dbReference>
<feature type="compositionally biased region" description="Low complexity" evidence="2">
    <location>
        <begin position="326"/>
        <end position="353"/>
    </location>
</feature>
<feature type="region of interest" description="Disordered" evidence="2">
    <location>
        <begin position="322"/>
        <end position="353"/>
    </location>
</feature>
<dbReference type="SUPFAM" id="SSF52129">
    <property type="entry name" value="Caspase-like"/>
    <property type="match status" value="1"/>
</dbReference>
<dbReference type="PANTHER" id="PTHR22576:SF37">
    <property type="entry name" value="MUCOSA-ASSOCIATED LYMPHOID TISSUE LYMPHOMA TRANSLOCATION PROTEIN 1"/>
    <property type="match status" value="1"/>
</dbReference>
<comment type="similarity">
    <text evidence="1">Belongs to the peptidase C14A family.</text>
</comment>
<organism evidence="5 6">
    <name type="scientific">Roseibium porphyridii</name>
    <dbReference type="NCBI Taxonomy" id="2866279"/>
    <lineage>
        <taxon>Bacteria</taxon>
        <taxon>Pseudomonadati</taxon>
        <taxon>Pseudomonadota</taxon>
        <taxon>Alphaproteobacteria</taxon>
        <taxon>Hyphomicrobiales</taxon>
        <taxon>Stappiaceae</taxon>
        <taxon>Roseibium</taxon>
    </lineage>
</organism>
<name>A0ABY8F391_9HYPH</name>
<dbReference type="SMART" id="SM00287">
    <property type="entry name" value="SH3b"/>
    <property type="match status" value="2"/>
</dbReference>
<reference evidence="5 6" key="1">
    <citation type="submission" date="2023-03" db="EMBL/GenBank/DDBJ databases">
        <title>Roseibium porphyridii sp. nov. and Roseibium rhodosorbium sp. nov. isolated from marine algae, Porphyridium cruentum and Rhodosorus marinus, respectively.</title>
        <authorList>
            <person name="Lee M.W."/>
            <person name="Choi B.J."/>
            <person name="Lee J.K."/>
            <person name="Choi D.G."/>
            <person name="Baek J.H."/>
            <person name="Bayburt H."/>
            <person name="Kim J.M."/>
            <person name="Han D.M."/>
            <person name="Kim K.H."/>
            <person name="Jeon C.O."/>
        </authorList>
    </citation>
    <scope>NUCLEOTIDE SEQUENCE [LARGE SCALE GENOMIC DNA]</scope>
    <source>
        <strain evidence="5 6">KMA01</strain>
    </source>
</reference>
<evidence type="ECO:0000313" key="6">
    <source>
        <dbReference type="Proteomes" id="UP001209803"/>
    </source>
</evidence>
<dbReference type="EMBL" id="CP120863">
    <property type="protein sequence ID" value="WFE88839.1"/>
    <property type="molecule type" value="Genomic_DNA"/>
</dbReference>
<dbReference type="SMART" id="SM00115">
    <property type="entry name" value="CASc"/>
    <property type="match status" value="1"/>
</dbReference>
<feature type="chain" id="PRO_5045505238" evidence="3">
    <location>
        <begin position="34"/>
        <end position="588"/>
    </location>
</feature>
<dbReference type="RefSeq" id="WP_265680821.1">
    <property type="nucleotide sequence ID" value="NZ_CP120863.1"/>
</dbReference>
<sequence length="588" mass="62240">MTEQIAAASKLFYRLHFLCVLFALLATPLVSTAAASVMPGGNSGWLVVASRPDANSAISLASGFANRFPQVTVFQSNNGWYAVTLGWMRQPAGNSYKARLVSTGVIPGDSYFHNGQRFQFAVWSATGMTGGASQALFAATALQQGATPSPGRPSSQAYVSGLDPRGDNYLSLRTGPGSRYQEIARMAPNTPLTILGRNGSWLNVAMANGRSGWAYSKYVATAPSYAPSPQPPVIAPPPVTSPTIAKRSIAPPRPGVVGDLSDSGDSFLSLRTGAGSRHTEIARLLEGTGVSMLAQQGAWFEIELSNGMRGWAHGRYLAAAKPPSSGAGTPGIPTIGPGAKTRPPASSPNLPDLSSLPDGKRVALVIGNSAYENTTPLPNPKNDAAGLTASLKRLGFTVILGLDQSKVAMESTIRSFVRNIQDADVALFFYAGHAMQMDGRNFLIPIDAKLEDATAVDFETIELGTVLNYMNAPGRLSIALLDACRDNPLSRRFRTLSRSASVGRGLAAPRAGDGNILIGFATAPGDVALDGEGQNSPFTEALLKHIETPALEIEIMLKRVKADVYATTQGSQSPWHNSALRREFYFSK</sequence>
<dbReference type="InterPro" id="IPR029030">
    <property type="entry name" value="Caspase-like_dom_sf"/>
</dbReference>
<dbReference type="InterPro" id="IPR015917">
    <property type="entry name" value="Pept_C14A"/>
</dbReference>
<evidence type="ECO:0000256" key="1">
    <source>
        <dbReference type="ARBA" id="ARBA00010134"/>
    </source>
</evidence>
<evidence type="ECO:0000256" key="2">
    <source>
        <dbReference type="SAM" id="MobiDB-lite"/>
    </source>
</evidence>
<evidence type="ECO:0000259" key="4">
    <source>
        <dbReference type="PROSITE" id="PS50208"/>
    </source>
</evidence>
<proteinExistence type="inferred from homology"/>
<dbReference type="InterPro" id="IPR011600">
    <property type="entry name" value="Pept_C14_caspase"/>
</dbReference>